<feature type="domain" description="Helicase ATP-binding" evidence="4">
    <location>
        <begin position="18"/>
        <end position="106"/>
    </location>
</feature>
<keyword evidence="3" id="KW-0067">ATP-binding</keyword>
<name>A0ABR0AY51_9CRUS</name>
<keyword evidence="2" id="KW-0378">Hydrolase</keyword>
<evidence type="ECO:0000256" key="1">
    <source>
        <dbReference type="ARBA" id="ARBA00022741"/>
    </source>
</evidence>
<evidence type="ECO:0000256" key="3">
    <source>
        <dbReference type="ARBA" id="ARBA00022840"/>
    </source>
</evidence>
<dbReference type="SUPFAM" id="SSF52540">
    <property type="entry name" value="P-loop containing nucleoside triphosphate hydrolases"/>
    <property type="match status" value="1"/>
</dbReference>
<protein>
    <recommendedName>
        <fullName evidence="4">Helicase ATP-binding domain-containing protein</fullName>
    </recommendedName>
</protein>
<dbReference type="PANTHER" id="PTHR11472">
    <property type="entry name" value="DNA REPAIR DEAD HELICASE RAD3/XP-D SUBFAMILY MEMBER"/>
    <property type="match status" value="1"/>
</dbReference>
<gene>
    <name evidence="5" type="ORF">OUZ56_022782</name>
</gene>
<evidence type="ECO:0000313" key="5">
    <source>
        <dbReference type="EMBL" id="KAK4029822.1"/>
    </source>
</evidence>
<dbReference type="InterPro" id="IPR027417">
    <property type="entry name" value="P-loop_NTPase"/>
</dbReference>
<dbReference type="InterPro" id="IPR045028">
    <property type="entry name" value="DinG/Rad3-like"/>
</dbReference>
<organism evidence="5 6">
    <name type="scientific">Daphnia magna</name>
    <dbReference type="NCBI Taxonomy" id="35525"/>
    <lineage>
        <taxon>Eukaryota</taxon>
        <taxon>Metazoa</taxon>
        <taxon>Ecdysozoa</taxon>
        <taxon>Arthropoda</taxon>
        <taxon>Crustacea</taxon>
        <taxon>Branchiopoda</taxon>
        <taxon>Diplostraca</taxon>
        <taxon>Cladocera</taxon>
        <taxon>Anomopoda</taxon>
        <taxon>Daphniidae</taxon>
        <taxon>Daphnia</taxon>
    </lineage>
</organism>
<keyword evidence="1" id="KW-0547">Nucleotide-binding</keyword>
<dbReference type="Gene3D" id="3.40.50.300">
    <property type="entry name" value="P-loop containing nucleotide triphosphate hydrolases"/>
    <property type="match status" value="1"/>
</dbReference>
<proteinExistence type="predicted"/>
<dbReference type="Proteomes" id="UP001234178">
    <property type="component" value="Unassembled WGS sequence"/>
</dbReference>
<dbReference type="PANTHER" id="PTHR11472:SF47">
    <property type="entry name" value="FANCONI ANEMIA GROUP J PROTEIN"/>
    <property type="match status" value="1"/>
</dbReference>
<dbReference type="EMBL" id="JAOYFB010000039">
    <property type="protein sequence ID" value="KAK4029822.1"/>
    <property type="molecule type" value="Genomic_DNA"/>
</dbReference>
<reference evidence="5 6" key="1">
    <citation type="journal article" date="2023" name="Nucleic Acids Res.">
        <title>The hologenome of Daphnia magna reveals possible DNA methylation and microbiome-mediated evolution of the host genome.</title>
        <authorList>
            <person name="Chaturvedi A."/>
            <person name="Li X."/>
            <person name="Dhandapani V."/>
            <person name="Marshall H."/>
            <person name="Kissane S."/>
            <person name="Cuenca-Cambronero M."/>
            <person name="Asole G."/>
            <person name="Calvet F."/>
            <person name="Ruiz-Romero M."/>
            <person name="Marangio P."/>
            <person name="Guigo R."/>
            <person name="Rago D."/>
            <person name="Mirbahai L."/>
            <person name="Eastwood N."/>
            <person name="Colbourne J.K."/>
            <person name="Zhou J."/>
            <person name="Mallon E."/>
            <person name="Orsini L."/>
        </authorList>
    </citation>
    <scope>NUCLEOTIDE SEQUENCE [LARGE SCALE GENOMIC DNA]</scope>
    <source>
        <strain evidence="5">LRV0_1</strain>
    </source>
</reference>
<dbReference type="InterPro" id="IPR014013">
    <property type="entry name" value="Helic_SF1/SF2_ATP-bd_DinG/Rad3"/>
</dbReference>
<evidence type="ECO:0000313" key="6">
    <source>
        <dbReference type="Proteomes" id="UP001234178"/>
    </source>
</evidence>
<evidence type="ECO:0000259" key="4">
    <source>
        <dbReference type="PROSITE" id="PS51193"/>
    </source>
</evidence>
<sequence>MATTVGPDGRPHYVYTISGVRVEFPAKAYPSQIAMMDKVIRGLQRGQHCLLESPTGSGKTLALLCASLAWQRAEAGSPGPSKKEPARLSLALLLCVMCVRDCGQDR</sequence>
<comment type="caution">
    <text evidence="5">The sequence shown here is derived from an EMBL/GenBank/DDBJ whole genome shotgun (WGS) entry which is preliminary data.</text>
</comment>
<evidence type="ECO:0000256" key="2">
    <source>
        <dbReference type="ARBA" id="ARBA00022801"/>
    </source>
</evidence>
<keyword evidence="6" id="KW-1185">Reference proteome</keyword>
<dbReference type="PROSITE" id="PS51193">
    <property type="entry name" value="HELICASE_ATP_BIND_2"/>
    <property type="match status" value="1"/>
</dbReference>
<accession>A0ABR0AY51</accession>